<keyword evidence="10" id="KW-0449">Lipoprotein</keyword>
<protein>
    <recommendedName>
        <fullName evidence="11">CRIB domain-containing protein</fullName>
    </recommendedName>
</protein>
<comment type="similarity">
    <text evidence="3">Belongs to the CDC42SE/SPEC family.</text>
</comment>
<dbReference type="FunFam" id="3.90.810.10:FF:000004">
    <property type="entry name" value="CDC42 small effector protein 2"/>
    <property type="match status" value="1"/>
</dbReference>
<evidence type="ECO:0000256" key="4">
    <source>
        <dbReference type="ARBA" id="ARBA00022475"/>
    </source>
</evidence>
<keyword evidence="9" id="KW-0206">Cytoskeleton</keyword>
<comment type="subcellular location">
    <subcellularLocation>
        <location evidence="1">Cell membrane</location>
        <topology evidence="1">Lipid-anchor</topology>
    </subcellularLocation>
    <subcellularLocation>
        <location evidence="2">Cytoplasm</location>
        <location evidence="2">Cytoskeleton</location>
    </subcellularLocation>
</comment>
<dbReference type="InterPro" id="IPR036936">
    <property type="entry name" value="CRIB_dom_sf"/>
</dbReference>
<evidence type="ECO:0000256" key="1">
    <source>
        <dbReference type="ARBA" id="ARBA00004193"/>
    </source>
</evidence>
<proteinExistence type="inferred from homology"/>
<dbReference type="GO" id="GO:0008360">
    <property type="term" value="P:regulation of cell shape"/>
    <property type="evidence" value="ECO:0007669"/>
    <property type="project" value="UniProtKB-KW"/>
</dbReference>
<dbReference type="EMBL" id="JAACXV010012864">
    <property type="protein sequence ID" value="KAF7274375.1"/>
    <property type="molecule type" value="Genomic_DNA"/>
</dbReference>
<evidence type="ECO:0000256" key="9">
    <source>
        <dbReference type="ARBA" id="ARBA00023212"/>
    </source>
</evidence>
<evidence type="ECO:0000256" key="6">
    <source>
        <dbReference type="ARBA" id="ARBA00022960"/>
    </source>
</evidence>
<dbReference type="Proteomes" id="UP000625711">
    <property type="component" value="Unassembled WGS sequence"/>
</dbReference>
<dbReference type="InterPro" id="IPR000095">
    <property type="entry name" value="CRIB_dom"/>
</dbReference>
<dbReference type="OrthoDB" id="5559822at2759"/>
<evidence type="ECO:0000256" key="10">
    <source>
        <dbReference type="ARBA" id="ARBA00023288"/>
    </source>
</evidence>
<evidence type="ECO:0000256" key="7">
    <source>
        <dbReference type="ARBA" id="ARBA00023136"/>
    </source>
</evidence>
<dbReference type="PROSITE" id="PS50108">
    <property type="entry name" value="CRIB"/>
    <property type="match status" value="1"/>
</dbReference>
<sequence>MTHHPTLANSFDVTVNVDAIKMAATVNDLWVSWFSCCVAQPQKRRRRIDRSMIGNPTNFVHTGHIGSHDMEMPGDQVTALQNQMRSKGGYDPTIKESQWCQ</sequence>
<keyword evidence="5" id="KW-0963">Cytoplasm</keyword>
<evidence type="ECO:0000259" key="11">
    <source>
        <dbReference type="PROSITE" id="PS50108"/>
    </source>
</evidence>
<feature type="domain" description="CRIB" evidence="11">
    <location>
        <begin position="53"/>
        <end position="66"/>
    </location>
</feature>
<keyword evidence="13" id="KW-1185">Reference proteome</keyword>
<organism evidence="12 13">
    <name type="scientific">Rhynchophorus ferrugineus</name>
    <name type="common">Red palm weevil</name>
    <name type="synonym">Curculio ferrugineus</name>
    <dbReference type="NCBI Taxonomy" id="354439"/>
    <lineage>
        <taxon>Eukaryota</taxon>
        <taxon>Metazoa</taxon>
        <taxon>Ecdysozoa</taxon>
        <taxon>Arthropoda</taxon>
        <taxon>Hexapoda</taxon>
        <taxon>Insecta</taxon>
        <taxon>Pterygota</taxon>
        <taxon>Neoptera</taxon>
        <taxon>Endopterygota</taxon>
        <taxon>Coleoptera</taxon>
        <taxon>Polyphaga</taxon>
        <taxon>Cucujiformia</taxon>
        <taxon>Curculionidae</taxon>
        <taxon>Dryophthorinae</taxon>
        <taxon>Rhynchophorus</taxon>
    </lineage>
</organism>
<reference evidence="12" key="1">
    <citation type="submission" date="2020-08" db="EMBL/GenBank/DDBJ databases">
        <title>Genome sequencing and assembly of the red palm weevil Rhynchophorus ferrugineus.</title>
        <authorList>
            <person name="Dias G.B."/>
            <person name="Bergman C.M."/>
            <person name="Manee M."/>
        </authorList>
    </citation>
    <scope>NUCLEOTIDE SEQUENCE</scope>
    <source>
        <strain evidence="12">AA-2017</strain>
        <tissue evidence="12">Whole larva</tissue>
    </source>
</reference>
<evidence type="ECO:0000256" key="5">
    <source>
        <dbReference type="ARBA" id="ARBA00022490"/>
    </source>
</evidence>
<gene>
    <name evidence="12" type="ORF">GWI33_012961</name>
</gene>
<dbReference type="AlphaFoldDB" id="A0A834IAP6"/>
<keyword evidence="8" id="KW-0564">Palmitate</keyword>
<dbReference type="GO" id="GO:0031267">
    <property type="term" value="F:small GTPase binding"/>
    <property type="evidence" value="ECO:0007669"/>
    <property type="project" value="InterPro"/>
</dbReference>
<dbReference type="GO" id="GO:0005886">
    <property type="term" value="C:plasma membrane"/>
    <property type="evidence" value="ECO:0007669"/>
    <property type="project" value="UniProtKB-SubCell"/>
</dbReference>
<evidence type="ECO:0000256" key="2">
    <source>
        <dbReference type="ARBA" id="ARBA00004245"/>
    </source>
</evidence>
<keyword evidence="7" id="KW-0472">Membrane</keyword>
<dbReference type="GO" id="GO:0005856">
    <property type="term" value="C:cytoskeleton"/>
    <property type="evidence" value="ECO:0007669"/>
    <property type="project" value="UniProtKB-SubCell"/>
</dbReference>
<name>A0A834IAP6_RHYFE</name>
<dbReference type="Gene3D" id="3.90.810.10">
    <property type="entry name" value="CRIB domain"/>
    <property type="match status" value="1"/>
</dbReference>
<evidence type="ECO:0000313" key="12">
    <source>
        <dbReference type="EMBL" id="KAF7274375.1"/>
    </source>
</evidence>
<evidence type="ECO:0000256" key="3">
    <source>
        <dbReference type="ARBA" id="ARBA00005720"/>
    </source>
</evidence>
<dbReference type="PANTHER" id="PTHR13502">
    <property type="entry name" value="CDC42 SMALL EFFECTOR PROTEIN HOMOLOG"/>
    <property type="match status" value="1"/>
</dbReference>
<evidence type="ECO:0000313" key="13">
    <source>
        <dbReference type="Proteomes" id="UP000625711"/>
    </source>
</evidence>
<keyword evidence="6" id="KW-0133">Cell shape</keyword>
<dbReference type="InterPro" id="IPR039056">
    <property type="entry name" value="SPEC"/>
</dbReference>
<keyword evidence="4" id="KW-1003">Cell membrane</keyword>
<evidence type="ECO:0000256" key="8">
    <source>
        <dbReference type="ARBA" id="ARBA00023139"/>
    </source>
</evidence>
<dbReference type="GO" id="GO:0035023">
    <property type="term" value="P:regulation of Rho protein signal transduction"/>
    <property type="evidence" value="ECO:0007669"/>
    <property type="project" value="InterPro"/>
</dbReference>
<dbReference type="PANTHER" id="PTHR13502:SF6">
    <property type="entry name" value="CDC42 SMALL EFFECTOR PROTEIN HOMOLOG"/>
    <property type="match status" value="1"/>
</dbReference>
<comment type="caution">
    <text evidence="12">The sequence shown here is derived from an EMBL/GenBank/DDBJ whole genome shotgun (WGS) entry which is preliminary data.</text>
</comment>
<accession>A0A834IAP6</accession>